<dbReference type="AlphaFoldDB" id="A0AA39UWV9"/>
<comment type="caution">
    <text evidence="1">The sequence shown here is derived from an EMBL/GenBank/DDBJ whole genome shotgun (WGS) entry which is preliminary data.</text>
</comment>
<proteinExistence type="predicted"/>
<dbReference type="Proteomes" id="UP001175228">
    <property type="component" value="Unassembled WGS sequence"/>
</dbReference>
<keyword evidence="2" id="KW-1185">Reference proteome</keyword>
<protein>
    <submittedName>
        <fullName evidence="1">Uncharacterized protein</fullName>
    </submittedName>
</protein>
<dbReference type="PROSITE" id="PS51257">
    <property type="entry name" value="PROKAR_LIPOPROTEIN"/>
    <property type="match status" value="1"/>
</dbReference>
<evidence type="ECO:0000313" key="2">
    <source>
        <dbReference type="Proteomes" id="UP001175228"/>
    </source>
</evidence>
<sequence length="160" mass="18256">MRVMGLRTKLILQFNALIIIVLFGCRAFHGQVIADGIEVRLAKATSCSWLRSLSTREPIPSIRRRFSQLCLMFLSSGSHRDLGHRKGLRQVNDSTSKVFTCSRAFMDALWYTLCPLKRAGAFTTSAPWHQRRLTDRHDKKTKHLPADLHVSFIGFVPTFL</sequence>
<organism evidence="1 2">
    <name type="scientific">Armillaria luteobubalina</name>
    <dbReference type="NCBI Taxonomy" id="153913"/>
    <lineage>
        <taxon>Eukaryota</taxon>
        <taxon>Fungi</taxon>
        <taxon>Dikarya</taxon>
        <taxon>Basidiomycota</taxon>
        <taxon>Agaricomycotina</taxon>
        <taxon>Agaricomycetes</taxon>
        <taxon>Agaricomycetidae</taxon>
        <taxon>Agaricales</taxon>
        <taxon>Marasmiineae</taxon>
        <taxon>Physalacriaceae</taxon>
        <taxon>Armillaria</taxon>
    </lineage>
</organism>
<reference evidence="1" key="1">
    <citation type="submission" date="2023-06" db="EMBL/GenBank/DDBJ databases">
        <authorList>
            <consortium name="Lawrence Berkeley National Laboratory"/>
            <person name="Ahrendt S."/>
            <person name="Sahu N."/>
            <person name="Indic B."/>
            <person name="Wong-Bajracharya J."/>
            <person name="Merenyi Z."/>
            <person name="Ke H.-M."/>
            <person name="Monk M."/>
            <person name="Kocsube S."/>
            <person name="Drula E."/>
            <person name="Lipzen A."/>
            <person name="Balint B."/>
            <person name="Henrissat B."/>
            <person name="Andreopoulos B."/>
            <person name="Martin F.M."/>
            <person name="Harder C.B."/>
            <person name="Rigling D."/>
            <person name="Ford K.L."/>
            <person name="Foster G.D."/>
            <person name="Pangilinan J."/>
            <person name="Papanicolaou A."/>
            <person name="Barry K."/>
            <person name="LaButti K."/>
            <person name="Viragh M."/>
            <person name="Koriabine M."/>
            <person name="Yan M."/>
            <person name="Riley R."/>
            <person name="Champramary S."/>
            <person name="Plett K.L."/>
            <person name="Tsai I.J."/>
            <person name="Slot J."/>
            <person name="Sipos G."/>
            <person name="Plett J."/>
            <person name="Nagy L.G."/>
            <person name="Grigoriev I.V."/>
        </authorList>
    </citation>
    <scope>NUCLEOTIDE SEQUENCE</scope>
    <source>
        <strain evidence="1">HWK02</strain>
    </source>
</reference>
<dbReference type="EMBL" id="JAUEPU010000001">
    <property type="protein sequence ID" value="KAK0506622.1"/>
    <property type="molecule type" value="Genomic_DNA"/>
</dbReference>
<evidence type="ECO:0000313" key="1">
    <source>
        <dbReference type="EMBL" id="KAK0506622.1"/>
    </source>
</evidence>
<accession>A0AA39UWV9</accession>
<gene>
    <name evidence="1" type="ORF">EDD18DRAFT_38062</name>
</gene>
<name>A0AA39UWV9_9AGAR</name>